<gene>
    <name evidence="1" type="ORF">HNP38_003043</name>
</gene>
<comment type="caution">
    <text evidence="1">The sequence shown here is derived from an EMBL/GenBank/DDBJ whole genome shotgun (WGS) entry which is preliminary data.</text>
</comment>
<reference evidence="1 2" key="1">
    <citation type="submission" date="2020-08" db="EMBL/GenBank/DDBJ databases">
        <title>Functional genomics of gut bacteria from endangered species of beetles.</title>
        <authorList>
            <person name="Carlos-Shanley C."/>
        </authorList>
    </citation>
    <scope>NUCLEOTIDE SEQUENCE [LARGE SCALE GENOMIC DNA]</scope>
    <source>
        <strain evidence="1 2">S00151</strain>
    </source>
</reference>
<name>A0A840KIG5_9FLAO</name>
<accession>A0A840KIG5</accession>
<evidence type="ECO:0000313" key="2">
    <source>
        <dbReference type="Proteomes" id="UP000592180"/>
    </source>
</evidence>
<protein>
    <submittedName>
        <fullName evidence="1">Uncharacterized protein YdeI (YjbR/CyaY-like superfamily)</fullName>
    </submittedName>
</protein>
<organism evidence="1 2">
    <name type="scientific">Chryseobacterium defluvii</name>
    <dbReference type="NCBI Taxonomy" id="160396"/>
    <lineage>
        <taxon>Bacteria</taxon>
        <taxon>Pseudomonadati</taxon>
        <taxon>Bacteroidota</taxon>
        <taxon>Flavobacteriia</taxon>
        <taxon>Flavobacteriales</taxon>
        <taxon>Weeksellaceae</taxon>
        <taxon>Chryseobacterium group</taxon>
        <taxon>Chryseobacterium</taxon>
    </lineage>
</organism>
<dbReference type="Proteomes" id="UP000592180">
    <property type="component" value="Unassembled WGS sequence"/>
</dbReference>
<dbReference type="Pfam" id="PF13376">
    <property type="entry name" value="OmdA"/>
    <property type="match status" value="1"/>
</dbReference>
<dbReference type="EMBL" id="JACHLE010000005">
    <property type="protein sequence ID" value="MBB4807727.1"/>
    <property type="molecule type" value="Genomic_DNA"/>
</dbReference>
<proteinExistence type="predicted"/>
<dbReference type="RefSeq" id="WP_184190908.1">
    <property type="nucleotide sequence ID" value="NZ_JACHLE010000005.1"/>
</dbReference>
<evidence type="ECO:0000313" key="1">
    <source>
        <dbReference type="EMBL" id="MBB4807727.1"/>
    </source>
</evidence>
<sequence length="185" mass="21813">MSATFFTTQENFRKWLKENHTIEKEFLVGFYKVGTGKPSMTWSQSVDQALCFGWIDGVRKTIDEESYSIRFTPRKPTSIWSAINIKKVEELTTAGLMTPAGQKAFELRKEEKSRVYSHEKETIEFDPAYEKHFKANKPAWEFFTQQAPSYQKVMTHWIMSAKQEKTRISRLEKVIRESEIQKRLQ</sequence>
<keyword evidence="2" id="KW-1185">Reference proteome</keyword>
<dbReference type="AlphaFoldDB" id="A0A840KIG5"/>